<feature type="region of interest" description="Disordered" evidence="1">
    <location>
        <begin position="210"/>
        <end position="233"/>
    </location>
</feature>
<dbReference type="EMBL" id="JAMDMM010000031">
    <property type="protein sequence ID" value="MCY9608836.1"/>
    <property type="molecule type" value="Genomic_DNA"/>
</dbReference>
<accession>A0ABT4FZJ2</accession>
<keyword evidence="3" id="KW-1185">Reference proteome</keyword>
<evidence type="ECO:0000313" key="2">
    <source>
        <dbReference type="EMBL" id="MCY9608836.1"/>
    </source>
</evidence>
<name>A0ABT4FZJ2_PANTH</name>
<dbReference type="InterPro" id="IPR014202">
    <property type="entry name" value="Spore_II_R"/>
</dbReference>
<dbReference type="GeneID" id="76997268"/>
<evidence type="ECO:0000256" key="1">
    <source>
        <dbReference type="SAM" id="MobiDB-lite"/>
    </source>
</evidence>
<dbReference type="Pfam" id="PF09551">
    <property type="entry name" value="Spore_II_R"/>
    <property type="match status" value="1"/>
</dbReference>
<sequence>MKSRMFVLGLLLAIVAAGTWMRWDQGRAAAAVEESGLAGRTTAEAGQTTAAAIPEDAIRLRVLANSDTDDDQRVKRLVRDGIVEELNGWTGQQTAPQTREEAREFIAAHLKELENTVARTLADEGMPYSARLTLGEVPFPAKLYGGQVYPAGMYEALLVTLGAGEGQNWWCVLFPPLCFIDGDTGQAKAEDSGAGSEIVSSAATGQDVASAGEASGTAGVDGGSAGPGAEPSTDGGTEVRFFLWDMLVSLLQWLAEVWNALIG</sequence>
<proteinExistence type="predicted"/>
<protein>
    <submittedName>
        <fullName evidence="2">Stage II sporulation protein R</fullName>
    </submittedName>
</protein>
<gene>
    <name evidence="2" type="primary">spoIIR</name>
    <name evidence="2" type="ORF">M5W83_16975</name>
</gene>
<dbReference type="NCBIfam" id="TIGR02837">
    <property type="entry name" value="spore_II_R"/>
    <property type="match status" value="1"/>
</dbReference>
<evidence type="ECO:0000313" key="3">
    <source>
        <dbReference type="Proteomes" id="UP001209276"/>
    </source>
</evidence>
<dbReference type="Proteomes" id="UP001209276">
    <property type="component" value="Unassembled WGS sequence"/>
</dbReference>
<comment type="caution">
    <text evidence="2">The sequence shown here is derived from an EMBL/GenBank/DDBJ whole genome shotgun (WGS) entry which is preliminary data.</text>
</comment>
<reference evidence="2 3" key="1">
    <citation type="submission" date="2022-05" db="EMBL/GenBank/DDBJ databases">
        <title>Genome Sequencing of Bee-Associated Microbes.</title>
        <authorList>
            <person name="Dunlap C."/>
        </authorList>
    </citation>
    <scope>NUCLEOTIDE SEQUENCE [LARGE SCALE GENOMIC DNA]</scope>
    <source>
        <strain evidence="2 3">NRRL B-14613</strain>
    </source>
</reference>
<organism evidence="2 3">
    <name type="scientific">Paenibacillus thiaminolyticus</name>
    <name type="common">Bacillus thiaminolyticus</name>
    <dbReference type="NCBI Taxonomy" id="49283"/>
    <lineage>
        <taxon>Bacteria</taxon>
        <taxon>Bacillati</taxon>
        <taxon>Bacillota</taxon>
        <taxon>Bacilli</taxon>
        <taxon>Bacillales</taxon>
        <taxon>Paenibacillaceae</taxon>
        <taxon>Paenibacillus</taxon>
    </lineage>
</organism>
<dbReference type="RefSeq" id="WP_164776520.1">
    <property type="nucleotide sequence ID" value="NZ_CABMNB010000046.1"/>
</dbReference>